<dbReference type="EMBL" id="BAABJR010000002">
    <property type="protein sequence ID" value="GAA5204933.1"/>
    <property type="molecule type" value="Genomic_DNA"/>
</dbReference>
<comment type="caution">
    <text evidence="1">The sequence shown here is derived from an EMBL/GenBank/DDBJ whole genome shotgun (WGS) entry which is preliminary data.</text>
</comment>
<name>A0ABP9SZ82_9ACTN</name>
<protein>
    <submittedName>
        <fullName evidence="1">Uncharacterized protein</fullName>
    </submittedName>
</protein>
<organism evidence="1 2">
    <name type="scientific">Streptomyces thinghirensis</name>
    <dbReference type="NCBI Taxonomy" id="551547"/>
    <lineage>
        <taxon>Bacteria</taxon>
        <taxon>Bacillati</taxon>
        <taxon>Actinomycetota</taxon>
        <taxon>Actinomycetes</taxon>
        <taxon>Kitasatosporales</taxon>
        <taxon>Streptomycetaceae</taxon>
        <taxon>Streptomyces</taxon>
    </lineage>
</organism>
<evidence type="ECO:0000313" key="1">
    <source>
        <dbReference type="EMBL" id="GAA5204933.1"/>
    </source>
</evidence>
<evidence type="ECO:0000313" key="2">
    <source>
        <dbReference type="Proteomes" id="UP001499878"/>
    </source>
</evidence>
<reference evidence="2" key="1">
    <citation type="journal article" date="2019" name="Int. J. Syst. Evol. Microbiol.">
        <title>The Global Catalogue of Microorganisms (GCM) 10K type strain sequencing project: providing services to taxonomists for standard genome sequencing and annotation.</title>
        <authorList>
            <consortium name="The Broad Institute Genomics Platform"/>
            <consortium name="The Broad Institute Genome Sequencing Center for Infectious Disease"/>
            <person name="Wu L."/>
            <person name="Ma J."/>
        </authorList>
    </citation>
    <scope>NUCLEOTIDE SEQUENCE [LARGE SCALE GENOMIC DNA]</scope>
    <source>
        <strain evidence="2">JCM 18306</strain>
    </source>
</reference>
<sequence>MSDDMRAPEVGSQWILWSGTKRIGTLQLSEIDQPWFRCDFTPGDSWQTFSSIFERLSAAVDRGADGEVSEAFREFLSLKLRLTAKAQYGPDIEPVILQIRDGKVAVFRY</sequence>
<keyword evidence="2" id="KW-1185">Reference proteome</keyword>
<gene>
    <name evidence="1" type="ORF">GCM10023323_10170</name>
</gene>
<proteinExistence type="predicted"/>
<accession>A0ABP9SZ82</accession>
<dbReference type="Proteomes" id="UP001499878">
    <property type="component" value="Unassembled WGS sequence"/>
</dbReference>